<organism evidence="2 3">
    <name type="scientific">Haloarcula japonica (strain ATCC 49778 / DSM 6131 / JCM 7785 / NBRC 101032 / NCIMB 13157 / TR-1)</name>
    <dbReference type="NCBI Taxonomy" id="1227453"/>
    <lineage>
        <taxon>Archaea</taxon>
        <taxon>Methanobacteriati</taxon>
        <taxon>Methanobacteriota</taxon>
        <taxon>Stenosarchaea group</taxon>
        <taxon>Halobacteria</taxon>
        <taxon>Halobacteriales</taxon>
        <taxon>Haloarculaceae</taxon>
        <taxon>Haloarcula</taxon>
    </lineage>
</organism>
<accession>M0L0F4</accession>
<protein>
    <submittedName>
        <fullName evidence="2">Uncharacterized protein</fullName>
    </submittedName>
</protein>
<feature type="transmembrane region" description="Helical" evidence="1">
    <location>
        <begin position="26"/>
        <end position="57"/>
    </location>
</feature>
<name>M0L0F4_HALJT</name>
<proteinExistence type="predicted"/>
<dbReference type="AlphaFoldDB" id="M0L0F4"/>
<sequence>MKIAIFLAFGLDGLWTIFVDHRAQRFVGGVFSTGLLASIVGTGAIFVSFESFLVTFLRRHRH</sequence>
<dbReference type="Proteomes" id="UP000011524">
    <property type="component" value="Unassembled WGS sequence"/>
</dbReference>
<dbReference type="EMBL" id="AOLY01000048">
    <property type="protein sequence ID" value="EMA27011.1"/>
    <property type="molecule type" value="Genomic_DNA"/>
</dbReference>
<evidence type="ECO:0000313" key="3">
    <source>
        <dbReference type="Proteomes" id="UP000011524"/>
    </source>
</evidence>
<gene>
    <name evidence="2" type="ORF">C444_21346</name>
</gene>
<keyword evidence="3" id="KW-1185">Reference proteome</keyword>
<dbReference type="PATRIC" id="fig|1227453.3.peg.4195"/>
<comment type="caution">
    <text evidence="2">The sequence shown here is derived from an EMBL/GenBank/DDBJ whole genome shotgun (WGS) entry which is preliminary data.</text>
</comment>
<evidence type="ECO:0000256" key="1">
    <source>
        <dbReference type="SAM" id="Phobius"/>
    </source>
</evidence>
<reference evidence="2 3" key="1">
    <citation type="journal article" date="2014" name="PLoS Genet.">
        <title>Phylogenetically driven sequencing of extremely halophilic archaea reveals strategies for static and dynamic osmo-response.</title>
        <authorList>
            <person name="Becker E.A."/>
            <person name="Seitzer P.M."/>
            <person name="Tritt A."/>
            <person name="Larsen D."/>
            <person name="Krusor M."/>
            <person name="Yao A.I."/>
            <person name="Wu D."/>
            <person name="Madern D."/>
            <person name="Eisen J.A."/>
            <person name="Darling A.E."/>
            <person name="Facciotti M.T."/>
        </authorList>
    </citation>
    <scope>NUCLEOTIDE SEQUENCE [LARGE SCALE GENOMIC DNA]</scope>
    <source>
        <strain evidence="3">ATCC 49778 / DSM 6131 / JCM 7785 / NBRC 101032 / NCIMB 13157 / TR-1</strain>
    </source>
</reference>
<keyword evidence="1" id="KW-1133">Transmembrane helix</keyword>
<keyword evidence="1" id="KW-0472">Membrane</keyword>
<evidence type="ECO:0000313" key="2">
    <source>
        <dbReference type="EMBL" id="EMA27011.1"/>
    </source>
</evidence>
<keyword evidence="1" id="KW-0812">Transmembrane</keyword>